<dbReference type="InterPro" id="IPR001911">
    <property type="entry name" value="Ribosomal_bS21"/>
</dbReference>
<reference evidence="8 9" key="1">
    <citation type="journal article" date="2017" name="ISME J.">
        <title>Energy and carbon metabolisms in a deep terrestrial subsurface fluid microbial community.</title>
        <authorList>
            <person name="Momper L."/>
            <person name="Jungbluth S.P."/>
            <person name="Lee M.D."/>
            <person name="Amend J.P."/>
        </authorList>
    </citation>
    <scope>NUCLEOTIDE SEQUENCE [LARGE SCALE GENOMIC DNA]</scope>
    <source>
        <strain evidence="8">SURF_26</strain>
    </source>
</reference>
<keyword evidence="2 5" id="KW-0689">Ribosomal protein</keyword>
<dbReference type="InterPro" id="IPR038380">
    <property type="entry name" value="Ribosomal_bS21_sf"/>
</dbReference>
<proteinExistence type="inferred from homology"/>
<evidence type="ECO:0000256" key="2">
    <source>
        <dbReference type="ARBA" id="ARBA00022980"/>
    </source>
</evidence>
<dbReference type="Proteomes" id="UP000266426">
    <property type="component" value="Unassembled WGS sequence"/>
</dbReference>
<dbReference type="InterPro" id="IPR018278">
    <property type="entry name" value="Ribosomal_bS21_CS"/>
</dbReference>
<dbReference type="PANTHER" id="PTHR21109:SF0">
    <property type="entry name" value="SMALL RIBOSOMAL SUBUNIT PROTEIN BS21M"/>
    <property type="match status" value="1"/>
</dbReference>
<evidence type="ECO:0000256" key="4">
    <source>
        <dbReference type="ARBA" id="ARBA00035135"/>
    </source>
</evidence>
<dbReference type="GO" id="GO:0003735">
    <property type="term" value="F:structural constituent of ribosome"/>
    <property type="evidence" value="ECO:0007669"/>
    <property type="project" value="InterPro"/>
</dbReference>
<dbReference type="GO" id="GO:1990904">
    <property type="term" value="C:ribonucleoprotein complex"/>
    <property type="evidence" value="ECO:0007669"/>
    <property type="project" value="UniProtKB-KW"/>
</dbReference>
<dbReference type="GO" id="GO:0005840">
    <property type="term" value="C:ribosome"/>
    <property type="evidence" value="ECO:0007669"/>
    <property type="project" value="UniProtKB-KW"/>
</dbReference>
<dbReference type="PANTHER" id="PTHR21109">
    <property type="entry name" value="MITOCHONDRIAL 28S RIBOSOMAL PROTEIN S21"/>
    <property type="match status" value="1"/>
</dbReference>
<evidence type="ECO:0000256" key="5">
    <source>
        <dbReference type="HAMAP-Rule" id="MF_00358"/>
    </source>
</evidence>
<organism evidence="8 9">
    <name type="scientific">Candidatus Auribacter fodinae</name>
    <dbReference type="NCBI Taxonomy" id="2093366"/>
    <lineage>
        <taxon>Bacteria</taxon>
        <taxon>Pseudomonadati</taxon>
        <taxon>Candidatus Auribacterota</taxon>
        <taxon>Candidatus Auribacteria</taxon>
        <taxon>Candidatus Auribacterales</taxon>
        <taxon>Candidatus Auribacteraceae</taxon>
        <taxon>Candidatus Auribacter</taxon>
    </lineage>
</organism>
<dbReference type="Pfam" id="PF01165">
    <property type="entry name" value="Ribosomal_S21"/>
    <property type="match status" value="1"/>
</dbReference>
<keyword evidence="3 5" id="KW-0687">Ribonucleoprotein</keyword>
<evidence type="ECO:0000256" key="1">
    <source>
        <dbReference type="ARBA" id="ARBA00006640"/>
    </source>
</evidence>
<dbReference type="PROSITE" id="PS01181">
    <property type="entry name" value="RIBOSOMAL_S21"/>
    <property type="match status" value="1"/>
</dbReference>
<dbReference type="GO" id="GO:0006412">
    <property type="term" value="P:translation"/>
    <property type="evidence" value="ECO:0007669"/>
    <property type="project" value="UniProtKB-UniRule"/>
</dbReference>
<evidence type="ECO:0000256" key="6">
    <source>
        <dbReference type="RuleBase" id="RU000667"/>
    </source>
</evidence>
<dbReference type="HAMAP" id="MF_00358">
    <property type="entry name" value="Ribosomal_bS21"/>
    <property type="match status" value="1"/>
</dbReference>
<gene>
    <name evidence="5 8" type="primary">rpsU</name>
    <name evidence="8" type="ORF">C4541_04280</name>
</gene>
<name>A0A3A4R2E4_9BACT</name>
<evidence type="ECO:0000313" key="9">
    <source>
        <dbReference type="Proteomes" id="UP000266426"/>
    </source>
</evidence>
<evidence type="ECO:0000256" key="7">
    <source>
        <dbReference type="SAM" id="MobiDB-lite"/>
    </source>
</evidence>
<evidence type="ECO:0000256" key="3">
    <source>
        <dbReference type="ARBA" id="ARBA00023274"/>
    </source>
</evidence>
<dbReference type="Gene3D" id="1.20.5.1150">
    <property type="entry name" value="Ribosomal protein S8"/>
    <property type="match status" value="1"/>
</dbReference>
<accession>A0A3A4R2E4</accession>
<comment type="caution">
    <text evidence="8">The sequence shown here is derived from an EMBL/GenBank/DDBJ whole genome shotgun (WGS) entry which is preliminary data.</text>
</comment>
<evidence type="ECO:0000313" key="8">
    <source>
        <dbReference type="EMBL" id="RJP60270.1"/>
    </source>
</evidence>
<dbReference type="NCBIfam" id="TIGR00030">
    <property type="entry name" value="S21p"/>
    <property type="match status" value="1"/>
</dbReference>
<feature type="region of interest" description="Disordered" evidence="7">
    <location>
        <begin position="32"/>
        <end position="61"/>
    </location>
</feature>
<dbReference type="PRINTS" id="PR00976">
    <property type="entry name" value="RIBOSOMALS21"/>
</dbReference>
<dbReference type="AlphaFoldDB" id="A0A3A4R2E4"/>
<protein>
    <recommendedName>
        <fullName evidence="4 5">Small ribosomal subunit protein bS21</fullName>
    </recommendedName>
</protein>
<sequence length="61" mass="7410">MPKVIVKKNESVDKALRRLKKKIDKEGIMKQIKQHRHYEKPSQKRRRKMKDLIKKALKSSR</sequence>
<comment type="similarity">
    <text evidence="1 5 6">Belongs to the bacterial ribosomal protein bS21 family.</text>
</comment>
<dbReference type="EMBL" id="QZJZ01000031">
    <property type="protein sequence ID" value="RJP60270.1"/>
    <property type="molecule type" value="Genomic_DNA"/>
</dbReference>